<name>A0A7D4TJV1_9SPHI</name>
<dbReference type="KEGG" id="mmab:HQ865_00030"/>
<dbReference type="InterPro" id="IPR012675">
    <property type="entry name" value="Beta-grasp_dom_sf"/>
</dbReference>
<organism evidence="1 2">
    <name type="scientific">Mucilaginibacter mali</name>
    <dbReference type="NCBI Taxonomy" id="2740462"/>
    <lineage>
        <taxon>Bacteria</taxon>
        <taxon>Pseudomonadati</taxon>
        <taxon>Bacteroidota</taxon>
        <taxon>Sphingobacteriia</taxon>
        <taxon>Sphingobacteriales</taxon>
        <taxon>Sphingobacteriaceae</taxon>
        <taxon>Mucilaginibacter</taxon>
    </lineage>
</organism>
<dbReference type="Gene3D" id="3.10.20.30">
    <property type="match status" value="1"/>
</dbReference>
<sequence length="112" mass="12785">MKPRISPERPIVIRVAYNGELYELRTFANEYRSLMMLIYDRIFTAGFGECLGMGKCGTCLVEITAKQQEPTSYERNGDINLQRTGRSAENIRLACQLMIDEKMDGLTVRVLT</sequence>
<accession>A0A7D4TJV1</accession>
<dbReference type="AlphaFoldDB" id="A0A7D4TJV1"/>
<dbReference type="Proteomes" id="UP000505355">
    <property type="component" value="Chromosome"/>
</dbReference>
<dbReference type="RefSeq" id="WP_173412915.1">
    <property type="nucleotide sequence ID" value="NZ_CP054139.1"/>
</dbReference>
<gene>
    <name evidence="1" type="ORF">HQ865_00030</name>
</gene>
<evidence type="ECO:0000313" key="1">
    <source>
        <dbReference type="EMBL" id="QKJ28213.1"/>
    </source>
</evidence>
<dbReference type="SUPFAM" id="SSF54292">
    <property type="entry name" value="2Fe-2S ferredoxin-like"/>
    <property type="match status" value="1"/>
</dbReference>
<keyword evidence="2" id="KW-1185">Reference proteome</keyword>
<proteinExistence type="predicted"/>
<protein>
    <submittedName>
        <fullName evidence="1">2Fe-2S iron-sulfur cluster binding domain-containing protein</fullName>
    </submittedName>
</protein>
<dbReference type="GO" id="GO:0051536">
    <property type="term" value="F:iron-sulfur cluster binding"/>
    <property type="evidence" value="ECO:0007669"/>
    <property type="project" value="InterPro"/>
</dbReference>
<reference evidence="1 2" key="1">
    <citation type="submission" date="2020-05" db="EMBL/GenBank/DDBJ databases">
        <title>Mucilaginibacter mali sp. nov.</title>
        <authorList>
            <person name="Kim H.S."/>
            <person name="Lee K.C."/>
            <person name="Suh M.K."/>
            <person name="Kim J.-S."/>
            <person name="Han K.-I."/>
            <person name="Eom M.K."/>
            <person name="Shin Y.K."/>
            <person name="Lee J.-S."/>
        </authorList>
    </citation>
    <scope>NUCLEOTIDE SEQUENCE [LARGE SCALE GENOMIC DNA]</scope>
    <source>
        <strain evidence="1 2">G2-14</strain>
    </source>
</reference>
<dbReference type="InterPro" id="IPR036010">
    <property type="entry name" value="2Fe-2S_ferredoxin-like_sf"/>
</dbReference>
<evidence type="ECO:0000313" key="2">
    <source>
        <dbReference type="Proteomes" id="UP000505355"/>
    </source>
</evidence>
<dbReference type="EMBL" id="CP054139">
    <property type="protein sequence ID" value="QKJ28213.1"/>
    <property type="molecule type" value="Genomic_DNA"/>
</dbReference>